<reference evidence="6" key="1">
    <citation type="journal article" date="2021" name="IMA Fungus">
        <title>Genomic characterization of three marine fungi, including Emericellopsis atlantica sp. nov. with signatures of a generalist lifestyle and marine biomass degradation.</title>
        <authorList>
            <person name="Hagestad O.C."/>
            <person name="Hou L."/>
            <person name="Andersen J.H."/>
            <person name="Hansen E.H."/>
            <person name="Altermark B."/>
            <person name="Li C."/>
            <person name="Kuhnert E."/>
            <person name="Cox R.J."/>
            <person name="Crous P.W."/>
            <person name="Spatafora J.W."/>
            <person name="Lail K."/>
            <person name="Amirebrahimi M."/>
            <person name="Lipzen A."/>
            <person name="Pangilinan J."/>
            <person name="Andreopoulos W."/>
            <person name="Hayes R.D."/>
            <person name="Ng V."/>
            <person name="Grigoriev I.V."/>
            <person name="Jackson S.A."/>
            <person name="Sutton T.D.S."/>
            <person name="Dobson A.D.W."/>
            <person name="Rama T."/>
        </authorList>
    </citation>
    <scope>NUCLEOTIDE SEQUENCE</scope>
    <source>
        <strain evidence="6">TRa3180A</strain>
    </source>
</reference>
<dbReference type="GO" id="GO:0046873">
    <property type="term" value="F:metal ion transmembrane transporter activity"/>
    <property type="evidence" value="ECO:0007669"/>
    <property type="project" value="InterPro"/>
</dbReference>
<organism evidence="6 7">
    <name type="scientific">Calycina marina</name>
    <dbReference type="NCBI Taxonomy" id="1763456"/>
    <lineage>
        <taxon>Eukaryota</taxon>
        <taxon>Fungi</taxon>
        <taxon>Dikarya</taxon>
        <taxon>Ascomycota</taxon>
        <taxon>Pezizomycotina</taxon>
        <taxon>Leotiomycetes</taxon>
        <taxon>Helotiales</taxon>
        <taxon>Pezizellaceae</taxon>
        <taxon>Calycina</taxon>
    </lineage>
</organism>
<dbReference type="GO" id="GO:0016020">
    <property type="term" value="C:membrane"/>
    <property type="evidence" value="ECO:0007669"/>
    <property type="project" value="UniProtKB-SubCell"/>
</dbReference>
<evidence type="ECO:0000256" key="5">
    <source>
        <dbReference type="SAM" id="Phobius"/>
    </source>
</evidence>
<dbReference type="Proteomes" id="UP000887226">
    <property type="component" value="Unassembled WGS sequence"/>
</dbReference>
<comment type="subcellular location">
    <subcellularLocation>
        <location evidence="1">Membrane</location>
        <topology evidence="1">Multi-pass membrane protein</topology>
    </subcellularLocation>
</comment>
<sequence>MEVGTFPYKWKFLCQNDIDDRAKRTRIAILDLHSGKAPTRIDLQTSDSLTRLLSDPGFNHNPVHSRIFVVEDLSRDVIEALGSQYDIDPLFFRRHILDFLWYNTRDPWTELPNLAHITQEKNYFNIRYMVPKYFQSQESVEAAVEQLGGYNVLRRLEQELSWKVRKLRNIKGSSVGVLRSKTSLWIRKNKPDESGTLAILVVDPTLPEGHPLWGGPRYLEPCPSMHAPVPSPLPSNSHFEAVIHCSLAIPASELALVPDTPHILGTPMLALVAAEWITIVTYITTTLTKIEYELENAQYRDSSTGLTGALDRLHPLRRLMPVYRNMISETMTGILNPAHPLNATIGIEVSPVTKLHGDFNSILDAMDSLQVRTQNIISLATTIISIEENQRAMQMNVNLVRVTYLAVIFVPMAFVSSFFSMTPDLKSIEQTVWIYFAVAIPLTILCVAAADPNRARSVWMTLWSWIRAR</sequence>
<dbReference type="EMBL" id="MU254335">
    <property type="protein sequence ID" value="KAG9240821.1"/>
    <property type="molecule type" value="Genomic_DNA"/>
</dbReference>
<evidence type="ECO:0000256" key="4">
    <source>
        <dbReference type="ARBA" id="ARBA00023136"/>
    </source>
</evidence>
<dbReference type="OrthoDB" id="5428055at2759"/>
<comment type="caution">
    <text evidence="6">The sequence shown here is derived from an EMBL/GenBank/DDBJ whole genome shotgun (WGS) entry which is preliminary data.</text>
</comment>
<evidence type="ECO:0000313" key="7">
    <source>
        <dbReference type="Proteomes" id="UP000887226"/>
    </source>
</evidence>
<dbReference type="InterPro" id="IPR002523">
    <property type="entry name" value="MgTranspt_CorA/ZnTranspt_ZntB"/>
</dbReference>
<gene>
    <name evidence="6" type="ORF">BJ878DRAFT_264603</name>
</gene>
<feature type="transmembrane region" description="Helical" evidence="5">
    <location>
        <begin position="399"/>
        <end position="420"/>
    </location>
</feature>
<evidence type="ECO:0000256" key="3">
    <source>
        <dbReference type="ARBA" id="ARBA00022989"/>
    </source>
</evidence>
<keyword evidence="4 5" id="KW-0472">Membrane</keyword>
<dbReference type="Gene3D" id="1.20.58.340">
    <property type="entry name" value="Magnesium transport protein CorA, transmembrane region"/>
    <property type="match status" value="1"/>
</dbReference>
<feature type="transmembrane region" description="Helical" evidence="5">
    <location>
        <begin position="432"/>
        <end position="450"/>
    </location>
</feature>
<dbReference type="AlphaFoldDB" id="A0A9P7YW84"/>
<evidence type="ECO:0000256" key="2">
    <source>
        <dbReference type="ARBA" id="ARBA00022692"/>
    </source>
</evidence>
<name>A0A9P7YW84_9HELO</name>
<evidence type="ECO:0000256" key="1">
    <source>
        <dbReference type="ARBA" id="ARBA00004141"/>
    </source>
</evidence>
<protein>
    <submittedName>
        <fullName evidence="6">Uncharacterized protein</fullName>
    </submittedName>
</protein>
<dbReference type="InterPro" id="IPR045863">
    <property type="entry name" value="CorA_TM1_TM2"/>
</dbReference>
<dbReference type="SUPFAM" id="SSF144083">
    <property type="entry name" value="Magnesium transport protein CorA, transmembrane region"/>
    <property type="match status" value="1"/>
</dbReference>
<keyword evidence="2 5" id="KW-0812">Transmembrane</keyword>
<proteinExistence type="predicted"/>
<keyword evidence="3 5" id="KW-1133">Transmembrane helix</keyword>
<evidence type="ECO:0000313" key="6">
    <source>
        <dbReference type="EMBL" id="KAG9240821.1"/>
    </source>
</evidence>
<accession>A0A9P7YW84</accession>
<keyword evidence="7" id="KW-1185">Reference proteome</keyword>
<dbReference type="Pfam" id="PF01544">
    <property type="entry name" value="CorA"/>
    <property type="match status" value="1"/>
</dbReference>